<dbReference type="SUPFAM" id="SSF51905">
    <property type="entry name" value="FAD/NAD(P)-binding domain"/>
    <property type="match status" value="1"/>
</dbReference>
<dbReference type="EMBL" id="CAJOAX010003024">
    <property type="protein sequence ID" value="CAF3832460.1"/>
    <property type="molecule type" value="Genomic_DNA"/>
</dbReference>
<comment type="caution">
    <text evidence="2">The sequence shown here is derived from an EMBL/GenBank/DDBJ whole genome shotgun (WGS) entry which is preliminary data.</text>
</comment>
<evidence type="ECO:0008006" key="4">
    <source>
        <dbReference type="Google" id="ProtNLM"/>
    </source>
</evidence>
<dbReference type="PANTHER" id="PTHR42877:SF4">
    <property type="entry name" value="FAD_NAD(P)-BINDING DOMAIN-CONTAINING PROTEIN-RELATED"/>
    <property type="match status" value="1"/>
</dbReference>
<evidence type="ECO:0000256" key="1">
    <source>
        <dbReference type="ARBA" id="ARBA00010139"/>
    </source>
</evidence>
<sequence length="231" mass="26763">MYEVDFDLQISNLREEAYLSVESVGRVQVSRVVVLDGVRQLLINRLMRDRLHLDVDINHMSLCNIGPGNSDFVSNPDLYQSLQDVVLRQYRGDQWEGYYYVTPIFVPDLPWDIVLGSNHFYRLGVEWNSEIKHQFLYWLVFDSFGRYEKRAKRKLKCMNDQKDGEYYAIIIGTGFSGLGSAIKLNKLGIDNYIVIERYGHVGGTWYANKYPGCACDVPSNLYSFSFEPNPK</sequence>
<dbReference type="Gene3D" id="3.50.50.60">
    <property type="entry name" value="FAD/NAD(P)-binding domain"/>
    <property type="match status" value="1"/>
</dbReference>
<reference evidence="2" key="1">
    <citation type="submission" date="2021-02" db="EMBL/GenBank/DDBJ databases">
        <authorList>
            <person name="Nowell W R."/>
        </authorList>
    </citation>
    <scope>NUCLEOTIDE SEQUENCE</scope>
</reference>
<protein>
    <recommendedName>
        <fullName evidence="4">Flavin-containing monooxygenase</fullName>
    </recommendedName>
</protein>
<accession>A0A819DEK8</accession>
<proteinExistence type="inferred from homology"/>
<dbReference type="PANTHER" id="PTHR42877">
    <property type="entry name" value="L-ORNITHINE N(5)-MONOOXYGENASE-RELATED"/>
    <property type="match status" value="1"/>
</dbReference>
<feature type="non-terminal residue" evidence="2">
    <location>
        <position position="1"/>
    </location>
</feature>
<gene>
    <name evidence="2" type="ORF">OTI717_LOCUS20075</name>
</gene>
<dbReference type="InterPro" id="IPR036188">
    <property type="entry name" value="FAD/NAD-bd_sf"/>
</dbReference>
<evidence type="ECO:0000313" key="3">
    <source>
        <dbReference type="Proteomes" id="UP000663823"/>
    </source>
</evidence>
<dbReference type="Proteomes" id="UP000663823">
    <property type="component" value="Unassembled WGS sequence"/>
</dbReference>
<evidence type="ECO:0000313" key="2">
    <source>
        <dbReference type="EMBL" id="CAF3832460.1"/>
    </source>
</evidence>
<comment type="similarity">
    <text evidence="1">Belongs to the FAD-binding monooxygenase family.</text>
</comment>
<name>A0A819DEK8_9BILA</name>
<dbReference type="Pfam" id="PF13450">
    <property type="entry name" value="NAD_binding_8"/>
    <property type="match status" value="1"/>
</dbReference>
<dbReference type="AlphaFoldDB" id="A0A819DEK8"/>
<organism evidence="2 3">
    <name type="scientific">Rotaria sordida</name>
    <dbReference type="NCBI Taxonomy" id="392033"/>
    <lineage>
        <taxon>Eukaryota</taxon>
        <taxon>Metazoa</taxon>
        <taxon>Spiralia</taxon>
        <taxon>Gnathifera</taxon>
        <taxon>Rotifera</taxon>
        <taxon>Eurotatoria</taxon>
        <taxon>Bdelloidea</taxon>
        <taxon>Philodinida</taxon>
        <taxon>Philodinidae</taxon>
        <taxon>Rotaria</taxon>
    </lineage>
</organism>
<dbReference type="InterPro" id="IPR051209">
    <property type="entry name" value="FAD-bind_Monooxygenase_sf"/>
</dbReference>